<sequence>MLFIFLKAEGNSDPVLWRGHTEP</sequence>
<dbReference type="EMBL" id="GBXM01046694">
    <property type="protein sequence ID" value="JAH61883.1"/>
    <property type="molecule type" value="Transcribed_RNA"/>
</dbReference>
<reference evidence="1" key="1">
    <citation type="submission" date="2014-11" db="EMBL/GenBank/DDBJ databases">
        <authorList>
            <person name="Amaro Gonzalez C."/>
        </authorList>
    </citation>
    <scope>NUCLEOTIDE SEQUENCE</scope>
</reference>
<reference evidence="1" key="2">
    <citation type="journal article" date="2015" name="Fish Shellfish Immunol.">
        <title>Early steps in the European eel (Anguilla anguilla)-Vibrio vulnificus interaction in the gills: Role of the RtxA13 toxin.</title>
        <authorList>
            <person name="Callol A."/>
            <person name="Pajuelo D."/>
            <person name="Ebbesson L."/>
            <person name="Teles M."/>
            <person name="MacKenzie S."/>
            <person name="Amaro C."/>
        </authorList>
    </citation>
    <scope>NUCLEOTIDE SEQUENCE</scope>
</reference>
<evidence type="ECO:0000313" key="1">
    <source>
        <dbReference type="EMBL" id="JAH49530.1"/>
    </source>
</evidence>
<accession>A0A0E9T9H7</accession>
<protein>
    <submittedName>
        <fullName evidence="1">Uncharacterized protein</fullName>
    </submittedName>
</protein>
<organism evidence="1">
    <name type="scientific">Anguilla anguilla</name>
    <name type="common">European freshwater eel</name>
    <name type="synonym">Muraena anguilla</name>
    <dbReference type="NCBI Taxonomy" id="7936"/>
    <lineage>
        <taxon>Eukaryota</taxon>
        <taxon>Metazoa</taxon>
        <taxon>Chordata</taxon>
        <taxon>Craniata</taxon>
        <taxon>Vertebrata</taxon>
        <taxon>Euteleostomi</taxon>
        <taxon>Actinopterygii</taxon>
        <taxon>Neopterygii</taxon>
        <taxon>Teleostei</taxon>
        <taxon>Anguilliformes</taxon>
        <taxon>Anguillidae</taxon>
        <taxon>Anguilla</taxon>
    </lineage>
</organism>
<name>A0A0E9T9H7_ANGAN</name>
<dbReference type="AlphaFoldDB" id="A0A0E9T9H7"/>
<proteinExistence type="predicted"/>
<dbReference type="EMBL" id="GBXM01059047">
    <property type="protein sequence ID" value="JAH49530.1"/>
    <property type="molecule type" value="Transcribed_RNA"/>
</dbReference>